<dbReference type="PROSITE" id="PS01124">
    <property type="entry name" value="HTH_ARAC_FAMILY_2"/>
    <property type="match status" value="1"/>
</dbReference>
<dbReference type="InterPro" id="IPR018060">
    <property type="entry name" value="HTH_AraC"/>
</dbReference>
<dbReference type="EMBL" id="JAGGMS010000001">
    <property type="protein sequence ID" value="MBP2184490.1"/>
    <property type="molecule type" value="Genomic_DNA"/>
</dbReference>
<dbReference type="Gene3D" id="3.40.50.880">
    <property type="match status" value="1"/>
</dbReference>
<dbReference type="PROSITE" id="PS00041">
    <property type="entry name" value="HTH_ARAC_FAMILY_1"/>
    <property type="match status" value="1"/>
</dbReference>
<protein>
    <submittedName>
        <fullName evidence="5">Transcriptional regulator GlxA family with amidase domain</fullName>
    </submittedName>
</protein>
<keyword evidence="1" id="KW-0805">Transcription regulation</keyword>
<evidence type="ECO:0000313" key="6">
    <source>
        <dbReference type="Proteomes" id="UP000741013"/>
    </source>
</evidence>
<dbReference type="SUPFAM" id="SSF46689">
    <property type="entry name" value="Homeodomain-like"/>
    <property type="match status" value="2"/>
</dbReference>
<dbReference type="SUPFAM" id="SSF52317">
    <property type="entry name" value="Class I glutamine amidotransferase-like"/>
    <property type="match status" value="1"/>
</dbReference>
<proteinExistence type="predicted"/>
<dbReference type="PANTHER" id="PTHR43130:SF3">
    <property type="entry name" value="HTH-TYPE TRANSCRIPTIONAL REGULATOR RV1931C"/>
    <property type="match status" value="1"/>
</dbReference>
<keyword evidence="3" id="KW-0804">Transcription</keyword>
<evidence type="ECO:0000256" key="1">
    <source>
        <dbReference type="ARBA" id="ARBA00023015"/>
    </source>
</evidence>
<accession>A0ABS4Q013</accession>
<organism evidence="5 6">
    <name type="scientific">Amycolatopsis magusensis</name>
    <dbReference type="NCBI Taxonomy" id="882444"/>
    <lineage>
        <taxon>Bacteria</taxon>
        <taxon>Bacillati</taxon>
        <taxon>Actinomycetota</taxon>
        <taxon>Actinomycetes</taxon>
        <taxon>Pseudonocardiales</taxon>
        <taxon>Pseudonocardiaceae</taxon>
        <taxon>Amycolatopsis</taxon>
    </lineage>
</organism>
<dbReference type="Gene3D" id="1.10.10.60">
    <property type="entry name" value="Homeodomain-like"/>
    <property type="match status" value="1"/>
</dbReference>
<name>A0ABS4Q013_9PSEU</name>
<dbReference type="SMART" id="SM00342">
    <property type="entry name" value="HTH_ARAC"/>
    <property type="match status" value="1"/>
</dbReference>
<dbReference type="InterPro" id="IPR018062">
    <property type="entry name" value="HTH_AraC-typ_CS"/>
</dbReference>
<sequence>MPVDPHRVAVLAPDGVVGFDLSIPCQVFGTVRLADGSHPYRVLVCGSRRTVSATAGGMTYFDIKVPHPLSAAEDAGTVLVPGLSAPYRVPGELLDTVRAAAERGARVVSICTGALVLAAAGLLNGRRVTTHWATAAELASRYPDVTVDARALFIGDGRIFTSAGVAAGLDLCLHLVSRDFGAAVAATASRVVVMAPIREGGQAQFIPGSEPPADNGSLAATLAWMQENAGEPLTLAGIAQHAALSVRTLTRRFQEQIGMSPSRWLRLQRLHLARRLLETTDLPIPQVAERSGYGSANALRAHFAQDLATTPQRYRHAFRPAAQRG</sequence>
<dbReference type="PANTHER" id="PTHR43130">
    <property type="entry name" value="ARAC-FAMILY TRANSCRIPTIONAL REGULATOR"/>
    <property type="match status" value="1"/>
</dbReference>
<dbReference type="Proteomes" id="UP000741013">
    <property type="component" value="Unassembled WGS sequence"/>
</dbReference>
<dbReference type="InterPro" id="IPR029062">
    <property type="entry name" value="Class_I_gatase-like"/>
</dbReference>
<dbReference type="InterPro" id="IPR052158">
    <property type="entry name" value="INH-QAR"/>
</dbReference>
<evidence type="ECO:0000256" key="2">
    <source>
        <dbReference type="ARBA" id="ARBA00023125"/>
    </source>
</evidence>
<comment type="caution">
    <text evidence="5">The sequence shown here is derived from an EMBL/GenBank/DDBJ whole genome shotgun (WGS) entry which is preliminary data.</text>
</comment>
<dbReference type="Pfam" id="PF01965">
    <property type="entry name" value="DJ-1_PfpI"/>
    <property type="match status" value="1"/>
</dbReference>
<dbReference type="RefSeq" id="WP_209667499.1">
    <property type="nucleotide sequence ID" value="NZ_JAGGMS010000001.1"/>
</dbReference>
<keyword evidence="2" id="KW-0238">DNA-binding</keyword>
<dbReference type="InterPro" id="IPR009057">
    <property type="entry name" value="Homeodomain-like_sf"/>
</dbReference>
<gene>
    <name evidence="5" type="ORF">JOM49_006016</name>
</gene>
<dbReference type="InterPro" id="IPR002818">
    <property type="entry name" value="DJ-1/PfpI"/>
</dbReference>
<dbReference type="Pfam" id="PF12833">
    <property type="entry name" value="HTH_18"/>
    <property type="match status" value="1"/>
</dbReference>
<dbReference type="CDD" id="cd03137">
    <property type="entry name" value="GATase1_AraC_1"/>
    <property type="match status" value="1"/>
</dbReference>
<evidence type="ECO:0000259" key="4">
    <source>
        <dbReference type="PROSITE" id="PS01124"/>
    </source>
</evidence>
<keyword evidence="6" id="KW-1185">Reference proteome</keyword>
<evidence type="ECO:0000313" key="5">
    <source>
        <dbReference type="EMBL" id="MBP2184490.1"/>
    </source>
</evidence>
<reference evidence="5 6" key="1">
    <citation type="submission" date="2021-03" db="EMBL/GenBank/DDBJ databases">
        <title>Sequencing the genomes of 1000 actinobacteria strains.</title>
        <authorList>
            <person name="Klenk H.-P."/>
        </authorList>
    </citation>
    <scope>NUCLEOTIDE SEQUENCE [LARGE SCALE GENOMIC DNA]</scope>
    <source>
        <strain evidence="5 6">DSM 45510</strain>
    </source>
</reference>
<evidence type="ECO:0000256" key="3">
    <source>
        <dbReference type="ARBA" id="ARBA00023163"/>
    </source>
</evidence>
<feature type="domain" description="HTH araC/xylS-type" evidence="4">
    <location>
        <begin position="219"/>
        <end position="317"/>
    </location>
</feature>